<feature type="domain" description="DUF2520" evidence="2">
    <location>
        <begin position="136"/>
        <end position="263"/>
    </location>
</feature>
<evidence type="ECO:0000313" key="3">
    <source>
        <dbReference type="EMBL" id="SAL50729.1"/>
    </source>
</evidence>
<organism evidence="3 4">
    <name type="scientific">Caballeronia concitans</name>
    <dbReference type="NCBI Taxonomy" id="1777133"/>
    <lineage>
        <taxon>Bacteria</taxon>
        <taxon>Pseudomonadati</taxon>
        <taxon>Pseudomonadota</taxon>
        <taxon>Betaproteobacteria</taxon>
        <taxon>Burkholderiales</taxon>
        <taxon>Burkholderiaceae</taxon>
        <taxon>Caballeronia</taxon>
    </lineage>
</organism>
<dbReference type="RefSeq" id="WP_052450166.1">
    <property type="nucleotide sequence ID" value="NZ_FCNV02000019.1"/>
</dbReference>
<dbReference type="SUPFAM" id="SSF51735">
    <property type="entry name" value="NAD(P)-binding Rossmann-fold domains"/>
    <property type="match status" value="1"/>
</dbReference>
<reference evidence="3 4" key="1">
    <citation type="submission" date="2016-01" db="EMBL/GenBank/DDBJ databases">
        <authorList>
            <person name="Peeters C."/>
        </authorList>
    </citation>
    <scope>NUCLEOTIDE SEQUENCE [LARGE SCALE GENOMIC DNA]</scope>
    <source>
        <strain evidence="3">LMG 29315</strain>
    </source>
</reference>
<dbReference type="PANTHER" id="PTHR40459">
    <property type="entry name" value="CONSERVED HYPOTHETICAL ALANINE AND LEUCINE RICH PROTEIN"/>
    <property type="match status" value="1"/>
</dbReference>
<dbReference type="PANTHER" id="PTHR40459:SF1">
    <property type="entry name" value="CONSERVED HYPOTHETICAL ALANINE AND LEUCINE RICH PROTEIN"/>
    <property type="match status" value="1"/>
</dbReference>
<dbReference type="Gene3D" id="3.40.50.720">
    <property type="entry name" value="NAD(P)-binding Rossmann-like Domain"/>
    <property type="match status" value="1"/>
</dbReference>
<dbReference type="InterPro" id="IPR008927">
    <property type="entry name" value="6-PGluconate_DH-like_C_sf"/>
</dbReference>
<protein>
    <submittedName>
        <fullName evidence="3">Coenzyme F420-dependent NADP oxidoreductase</fullName>
    </submittedName>
</protein>
<dbReference type="Pfam" id="PF10727">
    <property type="entry name" value="Rossmann-like"/>
    <property type="match status" value="1"/>
</dbReference>
<dbReference type="OrthoDB" id="8650434at2"/>
<dbReference type="EMBL" id="FCNV02000019">
    <property type="protein sequence ID" value="SAL50729.1"/>
    <property type="molecule type" value="Genomic_DNA"/>
</dbReference>
<dbReference type="AlphaFoldDB" id="A0A658R4V5"/>
<sequence length="293" mass="30221">MATLNIIGAGRVGATLGNLIVANRVLDIGDVSDSDIAHAREAVDFIGAGRALGDIGAMRPADIWLLSVPDARIADVAHVLARHRKNDAPAIAVHCSGALDTDTLSPLRAIGWSVASAHPMLSFAKPGTAVFQFEGTPCGLEGDRAARAAWSEILAAIGARCFDIEPGSKALYHAAAVVASNFLPILAAMSVEMWQAAGIPQALIDDMMHTLTRNAATNVVSLGPQDALTGPAARGDHAVVEAQAQAIGAWDAVSRDAYDALSTLATRLARTGKVREVSSADAGLNVAPSSLGR</sequence>
<accession>A0A658R4V5</accession>
<dbReference type="SUPFAM" id="SSF48179">
    <property type="entry name" value="6-phosphogluconate dehydrogenase C-terminal domain-like"/>
    <property type="match status" value="1"/>
</dbReference>
<feature type="domain" description="Putative oxidoreductase/dehydrogenase Rossmann-like" evidence="1">
    <location>
        <begin position="5"/>
        <end position="113"/>
    </location>
</feature>
<dbReference type="InterPro" id="IPR037108">
    <property type="entry name" value="TM1727-like_C_sf"/>
</dbReference>
<evidence type="ECO:0000259" key="2">
    <source>
        <dbReference type="Pfam" id="PF10728"/>
    </source>
</evidence>
<proteinExistence type="predicted"/>
<gene>
    <name evidence="3" type="ORF">AWB72_05338</name>
</gene>
<dbReference type="Gene3D" id="1.10.1040.20">
    <property type="entry name" value="ProC-like, C-terminal domain"/>
    <property type="match status" value="1"/>
</dbReference>
<dbReference type="InterPro" id="IPR019665">
    <property type="entry name" value="OxRdtase/DH_put_Rossmann_dom"/>
</dbReference>
<keyword evidence="4" id="KW-1185">Reference proteome</keyword>
<evidence type="ECO:0000259" key="1">
    <source>
        <dbReference type="Pfam" id="PF10727"/>
    </source>
</evidence>
<comment type="caution">
    <text evidence="3">The sequence shown here is derived from an EMBL/GenBank/DDBJ whole genome shotgun (WGS) entry which is preliminary data.</text>
</comment>
<dbReference type="InterPro" id="IPR036291">
    <property type="entry name" value="NAD(P)-bd_dom_sf"/>
</dbReference>
<dbReference type="Pfam" id="PF10728">
    <property type="entry name" value="DUF2520"/>
    <property type="match status" value="1"/>
</dbReference>
<evidence type="ECO:0000313" key="4">
    <source>
        <dbReference type="Proteomes" id="UP000198263"/>
    </source>
</evidence>
<name>A0A658R4V5_9BURK</name>
<dbReference type="InterPro" id="IPR018931">
    <property type="entry name" value="DUF2520"/>
</dbReference>
<dbReference type="Proteomes" id="UP000198263">
    <property type="component" value="Unassembled WGS sequence"/>
</dbReference>